<dbReference type="GeneID" id="84221515"/>
<dbReference type="AlphaFoldDB" id="A0A0Q0RSM8"/>
<evidence type="ECO:0008006" key="3">
    <source>
        <dbReference type="Google" id="ProtNLM"/>
    </source>
</evidence>
<evidence type="ECO:0000313" key="1">
    <source>
        <dbReference type="EMBL" id="KQB35366.1"/>
    </source>
</evidence>
<proteinExistence type="predicted"/>
<gene>
    <name evidence="1" type="ORF">AOG54_03075</name>
</gene>
<dbReference type="Pfam" id="PF01663">
    <property type="entry name" value="Phosphodiest"/>
    <property type="match status" value="1"/>
</dbReference>
<organism evidence="1 2">
    <name type="scientific">Acidiplasma aeolicum</name>
    <dbReference type="NCBI Taxonomy" id="507754"/>
    <lineage>
        <taxon>Archaea</taxon>
        <taxon>Methanobacteriati</taxon>
        <taxon>Thermoplasmatota</taxon>
        <taxon>Thermoplasmata</taxon>
        <taxon>Thermoplasmatales</taxon>
        <taxon>Ferroplasmaceae</taxon>
        <taxon>Acidiplasma</taxon>
    </lineage>
</organism>
<dbReference type="GO" id="GO:0016787">
    <property type="term" value="F:hydrolase activity"/>
    <property type="evidence" value="ECO:0007669"/>
    <property type="project" value="UniProtKB-ARBA"/>
</dbReference>
<dbReference type="Gene3D" id="3.40.720.10">
    <property type="entry name" value="Alkaline Phosphatase, subunit A"/>
    <property type="match status" value="1"/>
</dbReference>
<dbReference type="EMBL" id="LKBG01000134">
    <property type="protein sequence ID" value="KQB35366.1"/>
    <property type="molecule type" value="Genomic_DNA"/>
</dbReference>
<protein>
    <recommendedName>
        <fullName evidence="3">Phosphodiesterase</fullName>
    </recommendedName>
</protein>
<name>A0A0Q0RSM8_9ARCH</name>
<evidence type="ECO:0000313" key="2">
    <source>
        <dbReference type="Proteomes" id="UP000050320"/>
    </source>
</evidence>
<sequence>MTFVYPDYKKNSIYNLAVKLSDSLGVNTQREPIDINLEKDKTILVLIDGFGINYVKRLNINMNYRKITTVFPSTTASVITTLFTAMMPGEHGVIGYTNYTNDIGVINPMRFTFNGLDTSEALQPIRNFTDEYDIKPYLKNTDKKYAVIMPGRLDKTTFTSVMMDGDYYQYKFFWDSIYQLDNAASRGYDFIYYYIPFIDSLAHAYGTYQDFVLNAADEIINNVKNSVEKYKDNYNIIITADHGHVPVSENVIINDNKDLLERLDIMPYGDSRAMFLKTRQDISDLIKYENVSIFKYNDIINKNLLGNVSQRFLNRVGDYLLLPEDGRALIYKVQNNRDKPLLKSHHGGLTEDEQLVPLIYI</sequence>
<keyword evidence="2" id="KW-1185">Reference proteome</keyword>
<dbReference type="InterPro" id="IPR017850">
    <property type="entry name" value="Alkaline_phosphatase_core_sf"/>
</dbReference>
<dbReference type="Proteomes" id="UP000050320">
    <property type="component" value="Unassembled WGS sequence"/>
</dbReference>
<accession>A0A0Q0RSM8</accession>
<dbReference type="OrthoDB" id="33550at2157"/>
<dbReference type="SUPFAM" id="SSF53649">
    <property type="entry name" value="Alkaline phosphatase-like"/>
    <property type="match status" value="1"/>
</dbReference>
<comment type="caution">
    <text evidence="1">The sequence shown here is derived from an EMBL/GenBank/DDBJ whole genome shotgun (WGS) entry which is preliminary data.</text>
</comment>
<dbReference type="RefSeq" id="WP_052656894.1">
    <property type="nucleotide sequence ID" value="NZ_JBBYJF010000022.1"/>
</dbReference>
<dbReference type="PANTHER" id="PTHR10151">
    <property type="entry name" value="ECTONUCLEOTIDE PYROPHOSPHATASE/PHOSPHODIESTERASE"/>
    <property type="match status" value="1"/>
</dbReference>
<dbReference type="PANTHER" id="PTHR10151:SF120">
    <property type="entry name" value="BIS(5'-ADENOSYL)-TRIPHOSPHATASE"/>
    <property type="match status" value="1"/>
</dbReference>
<dbReference type="InterPro" id="IPR002591">
    <property type="entry name" value="Phosphodiest/P_Trfase"/>
</dbReference>
<reference evidence="1 2" key="1">
    <citation type="submission" date="2015-09" db="EMBL/GenBank/DDBJ databases">
        <title>Heavy metals and arsenic resistance mechanisms in polyextremophilic archaea of the family Ferroplasmaceae.</title>
        <authorList>
            <person name="Bulaev A.G."/>
            <person name="Kanygina A.V."/>
        </authorList>
    </citation>
    <scope>NUCLEOTIDE SEQUENCE [LARGE SCALE GENOMIC DNA]</scope>
    <source>
        <strain evidence="1 2">VT</strain>
    </source>
</reference>